<name>A0ABT8KNN9_9BACT</name>
<organism evidence="3 4">
    <name type="scientific">Splendidivirga corallicola</name>
    <dbReference type="NCBI Taxonomy" id="3051826"/>
    <lineage>
        <taxon>Bacteria</taxon>
        <taxon>Pseudomonadati</taxon>
        <taxon>Bacteroidota</taxon>
        <taxon>Cytophagia</taxon>
        <taxon>Cytophagales</taxon>
        <taxon>Splendidivirgaceae</taxon>
        <taxon>Splendidivirga</taxon>
    </lineage>
</organism>
<evidence type="ECO:0008006" key="5">
    <source>
        <dbReference type="Google" id="ProtNLM"/>
    </source>
</evidence>
<feature type="region of interest" description="Disordered" evidence="1">
    <location>
        <begin position="490"/>
        <end position="522"/>
    </location>
</feature>
<keyword evidence="2" id="KW-1133">Transmembrane helix</keyword>
<evidence type="ECO:0000256" key="1">
    <source>
        <dbReference type="SAM" id="MobiDB-lite"/>
    </source>
</evidence>
<evidence type="ECO:0000313" key="3">
    <source>
        <dbReference type="EMBL" id="MDN5202325.1"/>
    </source>
</evidence>
<feature type="transmembrane region" description="Helical" evidence="2">
    <location>
        <begin position="134"/>
        <end position="152"/>
    </location>
</feature>
<feature type="compositionally biased region" description="Acidic residues" evidence="1">
    <location>
        <begin position="490"/>
        <end position="503"/>
    </location>
</feature>
<protein>
    <recommendedName>
        <fullName evidence="5">DUF4175 family protein</fullName>
    </recommendedName>
</protein>
<accession>A0ABT8KNN9</accession>
<evidence type="ECO:0000256" key="2">
    <source>
        <dbReference type="SAM" id="Phobius"/>
    </source>
</evidence>
<feature type="transmembrane region" description="Helical" evidence="2">
    <location>
        <begin position="21"/>
        <end position="41"/>
    </location>
</feature>
<proteinExistence type="predicted"/>
<keyword evidence="4" id="KW-1185">Reference proteome</keyword>
<reference evidence="3" key="1">
    <citation type="submission" date="2023-06" db="EMBL/GenBank/DDBJ databases">
        <title>Genomic of Parafulvivirga corallium.</title>
        <authorList>
            <person name="Wang G."/>
        </authorList>
    </citation>
    <scope>NUCLEOTIDE SEQUENCE</scope>
    <source>
        <strain evidence="3">BMA10</strain>
    </source>
</reference>
<dbReference type="RefSeq" id="WP_346752350.1">
    <property type="nucleotide sequence ID" value="NZ_JAUJEA010000004.1"/>
</dbReference>
<feature type="transmembrane region" description="Helical" evidence="2">
    <location>
        <begin position="47"/>
        <end position="65"/>
    </location>
</feature>
<dbReference type="EMBL" id="JAUJEA010000004">
    <property type="protein sequence ID" value="MDN5202325.1"/>
    <property type="molecule type" value="Genomic_DNA"/>
</dbReference>
<sequence length="747" mass="86527">MDHKETIQRLRTKWIRQSVGSFVLVLTGITLLCLLLINIWLPDDMHIVLVTVGIVFILATGLFYYRRQRRHITPINTARFINRNYEYLEESTELLLANETQLSLLEKLQRRRIAGRFQTIHSELRTPNVLKRSMAIFMLCLLMSVVLWFVILNNKLEHSNADASIGTEQSTREGDQTSWNKLPSIKRAMLTIRPPAYTRIKEHKTDDLHIKAPIGSMLFWEIEFTESIKSANLQLHNGNNIALVQRSKSNTYLASLELKAQGFYQLIFTSENDSIKQSDYYKMELINDTDPEIMVKDMPLFLRLDHDSLEMIKLSALISDDYGIRHARIIATVSKGSGESVKFREQKLNFDQSFANERSIQVTRDLSFKALGMEPGDELYFFLEAFDNRAPNPNRGRTEMYFIALKDTAEYVTIADGGLGVDLMPDYFRSQRQIIIDTEKLIADKHKISREEFKQRSNALGYDQKMLRLKYGQYLGEEAESGIAIDDAAEAQEETHDEAEETPDEHHHEHEEHSEQTDPDQENNEDELLAAYIHAHDTEEEFTYHAESIKQKLRKALAIMWDSELHLRLFDPNSALPYEYDALDLIKEIRMHARIYVQRIGFEPPPLKPHEKRLSGDLDEIQNLNTLSASEREEIFPYLKTTLLILEDLGNDHFKVTSEQQIILQKAGQELASEALKTPGKYLKTLMYLKQLSDNSIERNEVPEALKTIKNACLEIIPDNQPEPFMQHQNMDTLLRTYLKFLEENSN</sequence>
<dbReference type="Proteomes" id="UP001172082">
    <property type="component" value="Unassembled WGS sequence"/>
</dbReference>
<evidence type="ECO:0000313" key="4">
    <source>
        <dbReference type="Proteomes" id="UP001172082"/>
    </source>
</evidence>
<feature type="compositionally biased region" description="Basic and acidic residues" evidence="1">
    <location>
        <begin position="504"/>
        <end position="516"/>
    </location>
</feature>
<keyword evidence="2" id="KW-0472">Membrane</keyword>
<gene>
    <name evidence="3" type="ORF">QQ008_13145</name>
</gene>
<keyword evidence="2" id="KW-0812">Transmembrane</keyword>
<comment type="caution">
    <text evidence="3">The sequence shown here is derived from an EMBL/GenBank/DDBJ whole genome shotgun (WGS) entry which is preliminary data.</text>
</comment>